<evidence type="ECO:0000313" key="3">
    <source>
        <dbReference type="WBParaSite" id="HPLM_0001494801-mRNA-1"/>
    </source>
</evidence>
<sequence>MIEETLTNDFGLPKLFTETCTMSGIGGHVERFDSTTEPLRVRSAYGKELRFNVQTKPILTNEFPSVKLTEEDANFLEHNQICVANSNLQGERQVPLILVGLDKYHDLVIKDGVPQRTPSGLRIAKTVFGRAIYGRGRLDNPAEQSVSFGLMAIHEGSEDRISEKPFNLEEQGVSSDDRAADSKIKQHFESNPNSLSINIGYVTAPFKWQCNISKLENEAFTQIGLEDAHKELCRPLCSRYQRLIMGSNMAERRFNRLPFGVIASPSILNMASLAFLRSKGTELSAERERNLDMDNISLQPQSEGRIPQRYKESKSSFSKIGMNFREYVSSTNNNNMTIPKNDRAPSGKTNFFALITTRRTTALQ</sequence>
<name>A0A0N4WTM2_HAEPC</name>
<reference evidence="1 2" key="2">
    <citation type="submission" date="2018-11" db="EMBL/GenBank/DDBJ databases">
        <authorList>
            <consortium name="Pathogen Informatics"/>
        </authorList>
    </citation>
    <scope>NUCLEOTIDE SEQUENCE [LARGE SCALE GENOMIC DNA]</scope>
    <source>
        <strain evidence="1 2">MHpl1</strain>
    </source>
</reference>
<dbReference type="OrthoDB" id="5873780at2759"/>
<reference evidence="3" key="1">
    <citation type="submission" date="2017-02" db="UniProtKB">
        <authorList>
            <consortium name="WormBaseParasite"/>
        </authorList>
    </citation>
    <scope>IDENTIFICATION</scope>
</reference>
<protein>
    <submittedName>
        <fullName evidence="3">Peptidase aspartic putative domain-containing protein</fullName>
    </submittedName>
</protein>
<dbReference type="WBParaSite" id="HPLM_0001494801-mRNA-1">
    <property type="protein sequence ID" value="HPLM_0001494801-mRNA-1"/>
    <property type="gene ID" value="HPLM_0001494801"/>
</dbReference>
<organism evidence="3">
    <name type="scientific">Haemonchus placei</name>
    <name type="common">Barber's pole worm</name>
    <dbReference type="NCBI Taxonomy" id="6290"/>
    <lineage>
        <taxon>Eukaryota</taxon>
        <taxon>Metazoa</taxon>
        <taxon>Ecdysozoa</taxon>
        <taxon>Nematoda</taxon>
        <taxon>Chromadorea</taxon>
        <taxon>Rhabditida</taxon>
        <taxon>Rhabditina</taxon>
        <taxon>Rhabditomorpha</taxon>
        <taxon>Strongyloidea</taxon>
        <taxon>Trichostrongylidae</taxon>
        <taxon>Haemonchus</taxon>
    </lineage>
</organism>
<keyword evidence="2" id="KW-1185">Reference proteome</keyword>
<dbReference type="EMBL" id="UZAF01018767">
    <property type="protein sequence ID" value="VDO54788.1"/>
    <property type="molecule type" value="Genomic_DNA"/>
</dbReference>
<proteinExistence type="predicted"/>
<gene>
    <name evidence="1" type="ORF">HPLM_LOCUS14940</name>
</gene>
<dbReference type="STRING" id="6290.A0A0N4WTM2"/>
<evidence type="ECO:0000313" key="2">
    <source>
        <dbReference type="Proteomes" id="UP000268014"/>
    </source>
</evidence>
<evidence type="ECO:0000313" key="1">
    <source>
        <dbReference type="EMBL" id="VDO54788.1"/>
    </source>
</evidence>
<dbReference type="OMA" id="WQCNISK"/>
<dbReference type="Proteomes" id="UP000268014">
    <property type="component" value="Unassembled WGS sequence"/>
</dbReference>
<accession>A0A0N4WTM2</accession>
<dbReference type="AlphaFoldDB" id="A0A0N4WTM2"/>